<dbReference type="EMBL" id="DRWR01000019">
    <property type="protein sequence ID" value="HHQ15398.1"/>
    <property type="molecule type" value="Genomic_DNA"/>
</dbReference>
<proteinExistence type="predicted"/>
<dbReference type="AlphaFoldDB" id="A0A7V5XFM9"/>
<name>A0A7V5XFM9_9BACT</name>
<reference evidence="1" key="1">
    <citation type="journal article" date="2020" name="mSystems">
        <title>Genome- and Community-Level Interaction Insights into Carbon Utilization and Element Cycling Functions of Hydrothermarchaeota in Hydrothermal Sediment.</title>
        <authorList>
            <person name="Zhou Z."/>
            <person name="Liu Y."/>
            <person name="Xu W."/>
            <person name="Pan J."/>
            <person name="Luo Z.H."/>
            <person name="Li M."/>
        </authorList>
    </citation>
    <scope>NUCLEOTIDE SEQUENCE [LARGE SCALE GENOMIC DNA]</scope>
    <source>
        <strain evidence="1">SpSt-106</strain>
    </source>
</reference>
<evidence type="ECO:0000313" key="1">
    <source>
        <dbReference type="EMBL" id="HHQ15398.1"/>
    </source>
</evidence>
<gene>
    <name evidence="1" type="ORF">ENM15_01035</name>
</gene>
<protein>
    <submittedName>
        <fullName evidence="1">Uncharacterized protein</fullName>
    </submittedName>
</protein>
<organism evidence="1">
    <name type="scientific">Thermodesulfobacterium geofontis</name>
    <dbReference type="NCBI Taxonomy" id="1295609"/>
    <lineage>
        <taxon>Bacteria</taxon>
        <taxon>Pseudomonadati</taxon>
        <taxon>Thermodesulfobacteriota</taxon>
        <taxon>Thermodesulfobacteria</taxon>
        <taxon>Thermodesulfobacteriales</taxon>
        <taxon>Thermodesulfobacteriaceae</taxon>
        <taxon>Thermodesulfobacterium</taxon>
    </lineage>
</organism>
<sequence>MLLRRHMPELSTVNFVPPSFKRKIVDTFFESNKKLCEEFLGIEYLNWMNPKIEENDKGFYDRFGYPGAQIYELCQAVIKLIDKVTNKE</sequence>
<comment type="caution">
    <text evidence="1">The sequence shown here is derived from an EMBL/GenBank/DDBJ whole genome shotgun (WGS) entry which is preliminary data.</text>
</comment>
<accession>A0A7V5XFM9</accession>